<dbReference type="GO" id="GO:0006357">
    <property type="term" value="P:regulation of transcription by RNA polymerase II"/>
    <property type="evidence" value="ECO:0007669"/>
    <property type="project" value="TreeGrafter"/>
</dbReference>
<name>A0A5C3MB14_9AGAR</name>
<dbReference type="GO" id="GO:0003714">
    <property type="term" value="F:transcription corepressor activity"/>
    <property type="evidence" value="ECO:0007669"/>
    <property type="project" value="InterPro"/>
</dbReference>
<protein>
    <submittedName>
        <fullName evidence="7">WD40-repeat-containing domain protein</fullName>
    </submittedName>
</protein>
<proteinExistence type="predicted"/>
<feature type="region of interest" description="Disordered" evidence="6">
    <location>
        <begin position="117"/>
        <end position="243"/>
    </location>
</feature>
<dbReference type="InterPro" id="IPR006594">
    <property type="entry name" value="LisH"/>
</dbReference>
<feature type="compositionally biased region" description="Basic and acidic residues" evidence="6">
    <location>
        <begin position="179"/>
        <end position="188"/>
    </location>
</feature>
<comment type="subcellular location">
    <subcellularLocation>
        <location evidence="1">Nucleus</location>
    </subcellularLocation>
</comment>
<dbReference type="EMBL" id="ML213593">
    <property type="protein sequence ID" value="TFK41943.1"/>
    <property type="molecule type" value="Genomic_DNA"/>
</dbReference>
<evidence type="ECO:0000256" key="2">
    <source>
        <dbReference type="ARBA" id="ARBA00022574"/>
    </source>
</evidence>
<feature type="repeat" description="WD" evidence="5">
    <location>
        <begin position="265"/>
        <end position="299"/>
    </location>
</feature>
<evidence type="ECO:0000256" key="5">
    <source>
        <dbReference type="PROSITE-ProRule" id="PRU00221"/>
    </source>
</evidence>
<dbReference type="CDD" id="cd00200">
    <property type="entry name" value="WD40"/>
    <property type="match status" value="1"/>
</dbReference>
<dbReference type="PROSITE" id="PS50294">
    <property type="entry name" value="WD_REPEATS_REGION"/>
    <property type="match status" value="5"/>
</dbReference>
<feature type="compositionally biased region" description="Pro residues" evidence="6">
    <location>
        <begin position="120"/>
        <end position="129"/>
    </location>
</feature>
<dbReference type="Pfam" id="PF08513">
    <property type="entry name" value="LisH"/>
    <property type="match status" value="1"/>
</dbReference>
<accession>A0A5C3MB14</accession>
<dbReference type="SMART" id="SM00320">
    <property type="entry name" value="WD40"/>
    <property type="match status" value="7"/>
</dbReference>
<dbReference type="PROSITE" id="PS50896">
    <property type="entry name" value="LISH"/>
    <property type="match status" value="1"/>
</dbReference>
<feature type="repeat" description="WD" evidence="5">
    <location>
        <begin position="360"/>
        <end position="401"/>
    </location>
</feature>
<dbReference type="STRING" id="68775.A0A5C3MB14"/>
<dbReference type="AlphaFoldDB" id="A0A5C3MB14"/>
<gene>
    <name evidence="7" type="ORF">BDQ12DRAFT_624729</name>
</gene>
<keyword evidence="3" id="KW-0677">Repeat</keyword>
<keyword evidence="8" id="KW-1185">Reference proteome</keyword>
<organism evidence="7 8">
    <name type="scientific">Crucibulum laeve</name>
    <dbReference type="NCBI Taxonomy" id="68775"/>
    <lineage>
        <taxon>Eukaryota</taxon>
        <taxon>Fungi</taxon>
        <taxon>Dikarya</taxon>
        <taxon>Basidiomycota</taxon>
        <taxon>Agaricomycotina</taxon>
        <taxon>Agaricomycetes</taxon>
        <taxon>Agaricomycetidae</taxon>
        <taxon>Agaricales</taxon>
        <taxon>Agaricineae</taxon>
        <taxon>Nidulariaceae</taxon>
        <taxon>Crucibulum</taxon>
    </lineage>
</organism>
<feature type="repeat" description="WD" evidence="5">
    <location>
        <begin position="443"/>
        <end position="484"/>
    </location>
</feature>
<keyword evidence="2 5" id="KW-0853">WD repeat</keyword>
<dbReference type="InterPro" id="IPR001680">
    <property type="entry name" value="WD40_rpt"/>
</dbReference>
<evidence type="ECO:0000256" key="3">
    <source>
        <dbReference type="ARBA" id="ARBA00022737"/>
    </source>
</evidence>
<dbReference type="Gene3D" id="2.130.10.10">
    <property type="entry name" value="YVTN repeat-like/Quinoprotein amine dehydrogenase"/>
    <property type="match status" value="1"/>
</dbReference>
<dbReference type="InterPro" id="IPR019775">
    <property type="entry name" value="WD40_repeat_CS"/>
</dbReference>
<sequence length="650" mass="70996">MTDPIRITADEINCLVYSYFRDSGFDHSAFTLRHEGQLQDSSHFSRHIPRGELVDLLSKALLYLEVESHWRNDDTTKFCTNTFSLLEPHVCSQETLSTKPAPVVSIVSAAAPALARAEPSPMPAKPVQPDPTSVLTKPSEPAVTPKNAITVQALPPPSSAPTPAPDAKRKASPPPADAPAEKRAKRDPDDMDVDAPSVTTNVSEKEIAHASDATVASSSKTKPAALEPTESSDSQSRKASKASIKARSQQAVTAEVIEGSAVLLLPGHKTEVFVSAWNPAKHGVLASGSKDATVNLWDLPDDLDPAGATHLNPKTMKLSHAPQADLTSLHWNSEGTMLAIGSYDSVVRIVSADGSVYFSHPQHQGPIFATRFSKDGRWLVSASLDGTACLWDVKEKRLHRQYRCHEDCCLDVDWLDDSTFGSAGADQRIYIMRVDKPEPIKSLIGHRNEINQIKVNPRGTLLASCSDDMTARVWDIEHLKASYDEIPGLATSERSVVMEGHKHSVSTIGWCPNNSPGDNEFLATSSFDGTARLWNSATGECIKVFMDHKRPVYALSFSPNGRWLATGSGDGYMHLYDVHSREKIWSWYAGAEKPGVFEIDWQAHMGEYRIALALECRKVAVIDMSRIPALRTPEAVKGKELPAPAPTRKP</sequence>
<dbReference type="Pfam" id="PF00400">
    <property type="entry name" value="WD40"/>
    <property type="match status" value="6"/>
</dbReference>
<dbReference type="PRINTS" id="PR00320">
    <property type="entry name" value="GPROTEINBRPT"/>
</dbReference>
<evidence type="ECO:0000313" key="8">
    <source>
        <dbReference type="Proteomes" id="UP000308652"/>
    </source>
</evidence>
<evidence type="ECO:0000256" key="1">
    <source>
        <dbReference type="ARBA" id="ARBA00004123"/>
    </source>
</evidence>
<keyword evidence="4" id="KW-0539">Nucleus</keyword>
<dbReference type="PANTHER" id="PTHR22846">
    <property type="entry name" value="WD40 REPEAT PROTEIN"/>
    <property type="match status" value="1"/>
</dbReference>
<dbReference type="InterPro" id="IPR015943">
    <property type="entry name" value="WD40/YVTN_repeat-like_dom_sf"/>
</dbReference>
<dbReference type="InterPro" id="IPR045183">
    <property type="entry name" value="Ebi-like"/>
</dbReference>
<feature type="compositionally biased region" description="Pro residues" evidence="6">
    <location>
        <begin position="154"/>
        <end position="164"/>
    </location>
</feature>
<evidence type="ECO:0000313" key="7">
    <source>
        <dbReference type="EMBL" id="TFK41943.1"/>
    </source>
</evidence>
<dbReference type="InterPro" id="IPR020472">
    <property type="entry name" value="WD40_PAC1"/>
</dbReference>
<dbReference type="OrthoDB" id="1367865at2759"/>
<evidence type="ECO:0000256" key="6">
    <source>
        <dbReference type="SAM" id="MobiDB-lite"/>
    </source>
</evidence>
<evidence type="ECO:0000256" key="4">
    <source>
        <dbReference type="ARBA" id="ARBA00023242"/>
    </source>
</evidence>
<dbReference type="SMART" id="SM00667">
    <property type="entry name" value="LisH"/>
    <property type="match status" value="1"/>
</dbReference>
<feature type="repeat" description="WD" evidence="5">
    <location>
        <begin position="545"/>
        <end position="586"/>
    </location>
</feature>
<dbReference type="Proteomes" id="UP000308652">
    <property type="component" value="Unassembled WGS sequence"/>
</dbReference>
<dbReference type="InterPro" id="IPR036322">
    <property type="entry name" value="WD40_repeat_dom_sf"/>
</dbReference>
<dbReference type="PROSITE" id="PS00678">
    <property type="entry name" value="WD_REPEATS_1"/>
    <property type="match status" value="3"/>
</dbReference>
<dbReference type="SUPFAM" id="SSF50978">
    <property type="entry name" value="WD40 repeat-like"/>
    <property type="match status" value="1"/>
</dbReference>
<dbReference type="Gene3D" id="1.20.960.30">
    <property type="match status" value="1"/>
</dbReference>
<reference evidence="7 8" key="1">
    <citation type="journal article" date="2019" name="Nat. Ecol. Evol.">
        <title>Megaphylogeny resolves global patterns of mushroom evolution.</title>
        <authorList>
            <person name="Varga T."/>
            <person name="Krizsan K."/>
            <person name="Foldi C."/>
            <person name="Dima B."/>
            <person name="Sanchez-Garcia M."/>
            <person name="Sanchez-Ramirez S."/>
            <person name="Szollosi G.J."/>
            <person name="Szarkandi J.G."/>
            <person name="Papp V."/>
            <person name="Albert L."/>
            <person name="Andreopoulos W."/>
            <person name="Angelini C."/>
            <person name="Antonin V."/>
            <person name="Barry K.W."/>
            <person name="Bougher N.L."/>
            <person name="Buchanan P."/>
            <person name="Buyck B."/>
            <person name="Bense V."/>
            <person name="Catcheside P."/>
            <person name="Chovatia M."/>
            <person name="Cooper J."/>
            <person name="Damon W."/>
            <person name="Desjardin D."/>
            <person name="Finy P."/>
            <person name="Geml J."/>
            <person name="Haridas S."/>
            <person name="Hughes K."/>
            <person name="Justo A."/>
            <person name="Karasinski D."/>
            <person name="Kautmanova I."/>
            <person name="Kiss B."/>
            <person name="Kocsube S."/>
            <person name="Kotiranta H."/>
            <person name="LaButti K.M."/>
            <person name="Lechner B.E."/>
            <person name="Liimatainen K."/>
            <person name="Lipzen A."/>
            <person name="Lukacs Z."/>
            <person name="Mihaltcheva S."/>
            <person name="Morgado L.N."/>
            <person name="Niskanen T."/>
            <person name="Noordeloos M.E."/>
            <person name="Ohm R.A."/>
            <person name="Ortiz-Santana B."/>
            <person name="Ovrebo C."/>
            <person name="Racz N."/>
            <person name="Riley R."/>
            <person name="Savchenko A."/>
            <person name="Shiryaev A."/>
            <person name="Soop K."/>
            <person name="Spirin V."/>
            <person name="Szebenyi C."/>
            <person name="Tomsovsky M."/>
            <person name="Tulloss R.E."/>
            <person name="Uehling J."/>
            <person name="Grigoriev I.V."/>
            <person name="Vagvolgyi C."/>
            <person name="Papp T."/>
            <person name="Martin F.M."/>
            <person name="Miettinen O."/>
            <person name="Hibbett D.S."/>
            <person name="Nagy L.G."/>
        </authorList>
    </citation>
    <scope>NUCLEOTIDE SEQUENCE [LARGE SCALE GENOMIC DNA]</scope>
    <source>
        <strain evidence="7 8">CBS 166.37</strain>
    </source>
</reference>
<dbReference type="PROSITE" id="PS50082">
    <property type="entry name" value="WD_REPEATS_2"/>
    <property type="match status" value="5"/>
</dbReference>
<dbReference type="GO" id="GO:0000118">
    <property type="term" value="C:histone deacetylase complex"/>
    <property type="evidence" value="ECO:0007669"/>
    <property type="project" value="TreeGrafter"/>
</dbReference>
<dbReference type="PANTHER" id="PTHR22846:SF2">
    <property type="entry name" value="F-BOX-LIKE_WD REPEAT-CONTAINING PROTEIN EBI"/>
    <property type="match status" value="1"/>
</dbReference>
<feature type="repeat" description="WD" evidence="5">
    <location>
        <begin position="498"/>
        <end position="544"/>
    </location>
</feature>